<feature type="transmembrane region" description="Helical" evidence="7">
    <location>
        <begin position="352"/>
        <end position="374"/>
    </location>
</feature>
<comment type="caution">
    <text evidence="10">The sequence shown here is derived from an EMBL/GenBank/DDBJ whole genome shotgun (WGS) entry which is preliminary data.</text>
</comment>
<keyword evidence="8" id="KW-0732">Signal</keyword>
<comment type="catalytic activity">
    <reaction evidence="1 5">
        <text>[protein]-peptidylproline (omega=180) = [protein]-peptidylproline (omega=0)</text>
        <dbReference type="Rhea" id="RHEA:16237"/>
        <dbReference type="Rhea" id="RHEA-COMP:10747"/>
        <dbReference type="Rhea" id="RHEA-COMP:10748"/>
        <dbReference type="ChEBI" id="CHEBI:83833"/>
        <dbReference type="ChEBI" id="CHEBI:83834"/>
        <dbReference type="EC" id="5.2.1.8"/>
    </reaction>
</comment>
<evidence type="ECO:0000256" key="2">
    <source>
        <dbReference type="ARBA" id="ARBA00013194"/>
    </source>
</evidence>
<keyword evidence="7" id="KW-0472">Membrane</keyword>
<dbReference type="EC" id="5.2.1.8" evidence="2 5"/>
<feature type="transmembrane region" description="Helical" evidence="7">
    <location>
        <begin position="394"/>
        <end position="413"/>
    </location>
</feature>
<dbReference type="InterPro" id="IPR046357">
    <property type="entry name" value="PPIase_dom_sf"/>
</dbReference>
<name>A0AAJ0DFA8_9PEZI</name>
<feature type="signal peptide" evidence="8">
    <location>
        <begin position="1"/>
        <end position="25"/>
    </location>
</feature>
<accession>A0AAJ0DFA8</accession>
<dbReference type="PANTHER" id="PTHR31735:SF1">
    <property type="entry name" value="VACUOLAR MEMBRANE PROTEIN YPL162C"/>
    <property type="match status" value="1"/>
</dbReference>
<dbReference type="GO" id="GO:0003755">
    <property type="term" value="F:peptidyl-prolyl cis-trans isomerase activity"/>
    <property type="evidence" value="ECO:0007669"/>
    <property type="project" value="UniProtKB-KW"/>
</dbReference>
<dbReference type="PANTHER" id="PTHR31735">
    <property type="entry name" value="VACUOLAR MEMBRANE PROTEIN YPL162C"/>
    <property type="match status" value="1"/>
</dbReference>
<sequence>MRPLSALPTPLLALLYLISNPLVSAFPSDLKIEITHLQTCSHPSRPGDKLSIHYKGTLQSTGAEFDESYTRGKPFSFTLGAHQVISGWDEGLVDMCPGEERLLTIPPELAYGERGAPPRIPGGSTLVFETKLVEIIGVKQETQTEEAMSIATAPAVKPPGWSGESKVEEEEKTPTLEGKPSTSQAPASPMMQEGECHLLGPFALFVQAALGGMALLTLVYKRWREESKRPWKIWFFDVSKQVLGSMLTHVLNLIMSMMGSLELINAAKNVVAKTSPDTTTTQQGGKATPNPCSFYILNLGIDTTLGIPVLYLLLKILHHAFLYTPIANPPESIKSGHYGQPPRTTWWLKQSLIYFIGLTGMKLFVWALFAILPWLPWVGDWALRWTEGNEALQVAFAMFIFPLVMNGVQYWIIDSFIMDRSRGKEGGGQGYERVRQSGSEEEEEGGEGDEETVEESVTAKGEDEVAPPLTEVNPTPIPEYGEDDPIKGSGSRRASPHV</sequence>
<dbReference type="Gene3D" id="3.10.50.40">
    <property type="match status" value="1"/>
</dbReference>
<proteinExistence type="predicted"/>
<evidence type="ECO:0000256" key="6">
    <source>
        <dbReference type="SAM" id="MobiDB-lite"/>
    </source>
</evidence>
<feature type="chain" id="PRO_5042542612" description="peptidylprolyl isomerase" evidence="8">
    <location>
        <begin position="26"/>
        <end position="498"/>
    </location>
</feature>
<feature type="transmembrane region" description="Helical" evidence="7">
    <location>
        <begin position="198"/>
        <end position="220"/>
    </location>
</feature>
<feature type="region of interest" description="Disordered" evidence="6">
    <location>
        <begin position="154"/>
        <end position="189"/>
    </location>
</feature>
<gene>
    <name evidence="10" type="ORF">LTR09_006231</name>
</gene>
<dbReference type="Pfam" id="PF12400">
    <property type="entry name" value="STIMATE"/>
    <property type="match status" value="1"/>
</dbReference>
<evidence type="ECO:0000256" key="3">
    <source>
        <dbReference type="ARBA" id="ARBA00023110"/>
    </source>
</evidence>
<dbReference type="SUPFAM" id="SSF54534">
    <property type="entry name" value="FKBP-like"/>
    <property type="match status" value="1"/>
</dbReference>
<dbReference type="EMBL" id="JAWDJX010000019">
    <property type="protein sequence ID" value="KAK3052748.1"/>
    <property type="molecule type" value="Genomic_DNA"/>
</dbReference>
<evidence type="ECO:0000259" key="9">
    <source>
        <dbReference type="PROSITE" id="PS50059"/>
    </source>
</evidence>
<organism evidence="10 11">
    <name type="scientific">Extremus antarcticus</name>
    <dbReference type="NCBI Taxonomy" id="702011"/>
    <lineage>
        <taxon>Eukaryota</taxon>
        <taxon>Fungi</taxon>
        <taxon>Dikarya</taxon>
        <taxon>Ascomycota</taxon>
        <taxon>Pezizomycotina</taxon>
        <taxon>Dothideomycetes</taxon>
        <taxon>Dothideomycetidae</taxon>
        <taxon>Mycosphaerellales</taxon>
        <taxon>Extremaceae</taxon>
        <taxon>Extremus</taxon>
    </lineage>
</organism>
<dbReference type="FunFam" id="3.10.50.40:FF:000006">
    <property type="entry name" value="Peptidyl-prolyl cis-trans isomerase"/>
    <property type="match status" value="1"/>
</dbReference>
<evidence type="ECO:0000256" key="5">
    <source>
        <dbReference type="PROSITE-ProRule" id="PRU00277"/>
    </source>
</evidence>
<evidence type="ECO:0000313" key="11">
    <source>
        <dbReference type="Proteomes" id="UP001271007"/>
    </source>
</evidence>
<dbReference type="GO" id="GO:0016020">
    <property type="term" value="C:membrane"/>
    <property type="evidence" value="ECO:0007669"/>
    <property type="project" value="TreeGrafter"/>
</dbReference>
<keyword evidence="7" id="KW-0812">Transmembrane</keyword>
<evidence type="ECO:0000256" key="1">
    <source>
        <dbReference type="ARBA" id="ARBA00000971"/>
    </source>
</evidence>
<dbReference type="InterPro" id="IPR022127">
    <property type="entry name" value="STIMATE/YPL162C"/>
</dbReference>
<keyword evidence="7" id="KW-1133">Transmembrane helix</keyword>
<feature type="domain" description="PPIase FKBP-type" evidence="9">
    <location>
        <begin position="47"/>
        <end position="136"/>
    </location>
</feature>
<dbReference type="Proteomes" id="UP001271007">
    <property type="component" value="Unassembled WGS sequence"/>
</dbReference>
<feature type="transmembrane region" description="Helical" evidence="7">
    <location>
        <begin position="241"/>
        <end position="261"/>
    </location>
</feature>
<reference evidence="10" key="1">
    <citation type="submission" date="2023-04" db="EMBL/GenBank/DDBJ databases">
        <title>Black Yeasts Isolated from many extreme environments.</title>
        <authorList>
            <person name="Coleine C."/>
            <person name="Stajich J.E."/>
            <person name="Selbmann L."/>
        </authorList>
    </citation>
    <scope>NUCLEOTIDE SEQUENCE</scope>
    <source>
        <strain evidence="10">CCFEE 5312</strain>
    </source>
</reference>
<evidence type="ECO:0000256" key="4">
    <source>
        <dbReference type="ARBA" id="ARBA00023235"/>
    </source>
</evidence>
<dbReference type="Pfam" id="PF00254">
    <property type="entry name" value="FKBP_C"/>
    <property type="match status" value="1"/>
</dbReference>
<dbReference type="InterPro" id="IPR001179">
    <property type="entry name" value="PPIase_FKBP_dom"/>
</dbReference>
<feature type="compositionally biased region" description="Acidic residues" evidence="6">
    <location>
        <begin position="439"/>
        <end position="454"/>
    </location>
</feature>
<dbReference type="PROSITE" id="PS50059">
    <property type="entry name" value="FKBP_PPIASE"/>
    <property type="match status" value="1"/>
</dbReference>
<keyword evidence="4 5" id="KW-0413">Isomerase</keyword>
<evidence type="ECO:0000256" key="8">
    <source>
        <dbReference type="SAM" id="SignalP"/>
    </source>
</evidence>
<keyword evidence="11" id="KW-1185">Reference proteome</keyword>
<evidence type="ECO:0000313" key="10">
    <source>
        <dbReference type="EMBL" id="KAK3052748.1"/>
    </source>
</evidence>
<dbReference type="AlphaFoldDB" id="A0AAJ0DFA8"/>
<evidence type="ECO:0000256" key="7">
    <source>
        <dbReference type="SAM" id="Phobius"/>
    </source>
</evidence>
<feature type="region of interest" description="Disordered" evidence="6">
    <location>
        <begin position="423"/>
        <end position="498"/>
    </location>
</feature>
<feature type="transmembrane region" description="Helical" evidence="7">
    <location>
        <begin position="294"/>
        <end position="314"/>
    </location>
</feature>
<protein>
    <recommendedName>
        <fullName evidence="2 5">peptidylprolyl isomerase</fullName>
        <ecNumber evidence="2 5">5.2.1.8</ecNumber>
    </recommendedName>
</protein>
<keyword evidence="3 5" id="KW-0697">Rotamase</keyword>